<dbReference type="OrthoDB" id="2080678at2"/>
<protein>
    <recommendedName>
        <fullName evidence="1">Nucleotide modification associated domain-containing protein</fullName>
    </recommendedName>
</protein>
<organism evidence="2 3">
    <name type="scientific">Halopseudomonas sabulinigri</name>
    <dbReference type="NCBI Taxonomy" id="472181"/>
    <lineage>
        <taxon>Bacteria</taxon>
        <taxon>Pseudomonadati</taxon>
        <taxon>Pseudomonadota</taxon>
        <taxon>Gammaproteobacteria</taxon>
        <taxon>Pseudomonadales</taxon>
        <taxon>Pseudomonadaceae</taxon>
        <taxon>Halopseudomonas</taxon>
    </lineage>
</organism>
<dbReference type="RefSeq" id="WP_092284736.1">
    <property type="nucleotide sequence ID" value="NZ_LT629763.1"/>
</dbReference>
<reference evidence="3" key="1">
    <citation type="submission" date="2016-10" db="EMBL/GenBank/DDBJ databases">
        <authorList>
            <person name="Varghese N."/>
            <person name="Submissions S."/>
        </authorList>
    </citation>
    <scope>NUCLEOTIDE SEQUENCE [LARGE SCALE GENOMIC DNA]</scope>
    <source>
        <strain evidence="3">JCM 14963</strain>
    </source>
</reference>
<proteinExistence type="predicted"/>
<name>A0A1H1PJS9_9GAMM</name>
<dbReference type="Pfam" id="PF18753">
    <property type="entry name" value="Nmad2"/>
    <property type="match status" value="1"/>
</dbReference>
<dbReference type="Proteomes" id="UP000243413">
    <property type="component" value="Chromosome I"/>
</dbReference>
<sequence length="221" mass="25044">MLIEPHSFLYSYPITRDFGFAPNPFHGVCTLATCKPKIRKSAKVGDWVMGVGGCNLPRVKRKCIYLMKVTEKLSFQEYWNDSRFVLKKPARNGSRVQMLGDNIYHKDAAGNWIQENSHHSLADGSVNEWNLNTDTGSTDQVLVSECFYYFGQQAVPVDLVGIGYKKIRDCKKSSLDDIEEAREIILSLVDANRTDRNFIVADPCQFKDSHLRADQKTGKVS</sequence>
<accession>A0A1H1PJS9</accession>
<feature type="domain" description="Nucleotide modification associated" evidence="1">
    <location>
        <begin position="9"/>
        <end position="208"/>
    </location>
</feature>
<dbReference type="AlphaFoldDB" id="A0A1H1PJS9"/>
<evidence type="ECO:0000313" key="2">
    <source>
        <dbReference type="EMBL" id="SDS11357.1"/>
    </source>
</evidence>
<evidence type="ECO:0000313" key="3">
    <source>
        <dbReference type="Proteomes" id="UP000243413"/>
    </source>
</evidence>
<gene>
    <name evidence="2" type="ORF">SAMN05216271_1187</name>
</gene>
<dbReference type="EMBL" id="LT629763">
    <property type="protein sequence ID" value="SDS11357.1"/>
    <property type="molecule type" value="Genomic_DNA"/>
</dbReference>
<dbReference type="InterPro" id="IPR041180">
    <property type="entry name" value="Nmad2"/>
</dbReference>
<evidence type="ECO:0000259" key="1">
    <source>
        <dbReference type="Pfam" id="PF18753"/>
    </source>
</evidence>
<dbReference type="STRING" id="472181.SAMN05216271_1187"/>